<keyword evidence="4" id="KW-0732">Signal</keyword>
<accession>A5DNV8</accession>
<evidence type="ECO:0000313" key="11">
    <source>
        <dbReference type="EMBL" id="EDK40861.2"/>
    </source>
</evidence>
<comment type="subcellular location">
    <subcellularLocation>
        <location evidence="1">Membrane</location>
        <topology evidence="1">Multi-pass membrane protein</topology>
    </subcellularLocation>
</comment>
<dbReference type="GO" id="GO:0042147">
    <property type="term" value="P:retrograde transport, endosome to Golgi"/>
    <property type="evidence" value="ECO:0007669"/>
    <property type="project" value="TreeGrafter"/>
</dbReference>
<feature type="transmembrane region" description="Helical" evidence="8">
    <location>
        <begin position="6"/>
        <end position="26"/>
    </location>
</feature>
<comment type="similarity">
    <text evidence="2">Belongs to the LU7TM family.</text>
</comment>
<dbReference type="EMBL" id="CH408160">
    <property type="protein sequence ID" value="EDK40861.2"/>
    <property type="molecule type" value="Genomic_DNA"/>
</dbReference>
<feature type="transmembrane region" description="Helical" evidence="8">
    <location>
        <begin position="324"/>
        <end position="352"/>
    </location>
</feature>
<feature type="transmembrane region" description="Helical" evidence="8">
    <location>
        <begin position="402"/>
        <end position="427"/>
    </location>
</feature>
<evidence type="ECO:0000313" key="12">
    <source>
        <dbReference type="Proteomes" id="UP000001997"/>
    </source>
</evidence>
<dbReference type="Pfam" id="PF06814">
    <property type="entry name" value="GOST_TM"/>
    <property type="match status" value="1"/>
</dbReference>
<dbReference type="InterPro" id="IPR053937">
    <property type="entry name" value="GOST_TM"/>
</dbReference>
<feature type="domain" description="GOST seven transmembrane" evidence="9">
    <location>
        <begin position="247"/>
        <end position="516"/>
    </location>
</feature>
<dbReference type="GeneID" id="5124950"/>
<evidence type="ECO:0000256" key="2">
    <source>
        <dbReference type="ARBA" id="ARBA00007883"/>
    </source>
</evidence>
<protein>
    <recommendedName>
        <fullName evidence="13">Membrane protein PTM1</fullName>
    </recommendedName>
</protein>
<dbReference type="VEuPathDB" id="FungiDB:PGUG_04959"/>
<feature type="region of interest" description="Disordered" evidence="7">
    <location>
        <begin position="555"/>
        <end position="614"/>
    </location>
</feature>
<dbReference type="InParanoid" id="A5DNV8"/>
<feature type="transmembrane region" description="Helical" evidence="8">
    <location>
        <begin position="493"/>
        <end position="510"/>
    </location>
</feature>
<feature type="transmembrane region" description="Helical" evidence="8">
    <location>
        <begin position="283"/>
        <end position="304"/>
    </location>
</feature>
<evidence type="ECO:0000256" key="3">
    <source>
        <dbReference type="ARBA" id="ARBA00022692"/>
    </source>
</evidence>
<dbReference type="OrthoDB" id="19932at2759"/>
<keyword evidence="3 8" id="KW-0812">Transmembrane</keyword>
<evidence type="ECO:0000259" key="9">
    <source>
        <dbReference type="Pfam" id="PF06814"/>
    </source>
</evidence>
<feature type="transmembrane region" description="Helical" evidence="8">
    <location>
        <begin position="448"/>
        <end position="473"/>
    </location>
</feature>
<proteinExistence type="inferred from homology"/>
<dbReference type="InterPro" id="IPR009637">
    <property type="entry name" value="GPR107/GPR108-like"/>
</dbReference>
<dbReference type="eggNOG" id="KOG2568">
    <property type="taxonomic scope" value="Eukaryota"/>
</dbReference>
<dbReference type="PANTHER" id="PTHR21229">
    <property type="entry name" value="LUNG SEVEN TRANSMEMBRANE RECEPTOR"/>
    <property type="match status" value="1"/>
</dbReference>
<dbReference type="GO" id="GO:0016020">
    <property type="term" value="C:membrane"/>
    <property type="evidence" value="ECO:0007669"/>
    <property type="project" value="UniProtKB-SubCell"/>
</dbReference>
<dbReference type="AlphaFoldDB" id="A5DNV8"/>
<reference evidence="11 12" key="1">
    <citation type="journal article" date="2009" name="Nature">
        <title>Evolution of pathogenicity and sexual reproduction in eight Candida genomes.</title>
        <authorList>
            <person name="Butler G."/>
            <person name="Rasmussen M.D."/>
            <person name="Lin M.F."/>
            <person name="Santos M.A."/>
            <person name="Sakthikumar S."/>
            <person name="Munro C.A."/>
            <person name="Rheinbay E."/>
            <person name="Grabherr M."/>
            <person name="Forche A."/>
            <person name="Reedy J.L."/>
            <person name="Agrafioti I."/>
            <person name="Arnaud M.B."/>
            <person name="Bates S."/>
            <person name="Brown A.J."/>
            <person name="Brunke S."/>
            <person name="Costanzo M.C."/>
            <person name="Fitzpatrick D.A."/>
            <person name="de Groot P.W."/>
            <person name="Harris D."/>
            <person name="Hoyer L.L."/>
            <person name="Hube B."/>
            <person name="Klis F.M."/>
            <person name="Kodira C."/>
            <person name="Lennard N."/>
            <person name="Logue M.E."/>
            <person name="Martin R."/>
            <person name="Neiman A.M."/>
            <person name="Nikolaou E."/>
            <person name="Quail M.A."/>
            <person name="Quinn J."/>
            <person name="Santos M.C."/>
            <person name="Schmitzberger F.F."/>
            <person name="Sherlock G."/>
            <person name="Shah P."/>
            <person name="Silverstein K.A."/>
            <person name="Skrzypek M.S."/>
            <person name="Soll D."/>
            <person name="Staggs R."/>
            <person name="Stansfield I."/>
            <person name="Stumpf M.P."/>
            <person name="Sudbery P.E."/>
            <person name="Srikantha T."/>
            <person name="Zeng Q."/>
            <person name="Berman J."/>
            <person name="Berriman M."/>
            <person name="Heitman J."/>
            <person name="Gow N.A."/>
            <person name="Lorenz M.C."/>
            <person name="Birren B.W."/>
            <person name="Kellis M."/>
            <person name="Cuomo C.A."/>
        </authorList>
    </citation>
    <scope>NUCLEOTIDE SEQUENCE [LARGE SCALE GENOMIC DNA]</scope>
    <source>
        <strain evidence="12">ATCC 6260 / CBS 566 / DSM 6381 / JCM 1539 / NBRC 10279 / NRRL Y-324</strain>
    </source>
</reference>
<feature type="compositionally biased region" description="Basic and acidic residues" evidence="7">
    <location>
        <begin position="555"/>
        <end position="584"/>
    </location>
</feature>
<gene>
    <name evidence="11" type="ORF">PGUG_04959</name>
</gene>
<name>A5DNV8_PICGU</name>
<evidence type="ECO:0000256" key="4">
    <source>
        <dbReference type="ARBA" id="ARBA00022729"/>
    </source>
</evidence>
<evidence type="ECO:0000256" key="1">
    <source>
        <dbReference type="ARBA" id="ARBA00004141"/>
    </source>
</evidence>
<evidence type="ECO:0000256" key="6">
    <source>
        <dbReference type="ARBA" id="ARBA00023136"/>
    </source>
</evidence>
<dbReference type="PANTHER" id="PTHR21229:SF1">
    <property type="entry name" value="GH17801P"/>
    <property type="match status" value="1"/>
</dbReference>
<dbReference type="KEGG" id="pgu:PGUG_04959"/>
<feature type="transmembrane region" description="Helical" evidence="8">
    <location>
        <begin position="251"/>
        <end position="271"/>
    </location>
</feature>
<keyword evidence="6 8" id="KW-0472">Membrane</keyword>
<organism evidence="11 12">
    <name type="scientific">Meyerozyma guilliermondii (strain ATCC 6260 / CBS 566 / DSM 6381 / JCM 1539 / NBRC 10279 / NRRL Y-324)</name>
    <name type="common">Yeast</name>
    <name type="synonym">Candida guilliermondii</name>
    <dbReference type="NCBI Taxonomy" id="294746"/>
    <lineage>
        <taxon>Eukaryota</taxon>
        <taxon>Fungi</taxon>
        <taxon>Dikarya</taxon>
        <taxon>Ascomycota</taxon>
        <taxon>Saccharomycotina</taxon>
        <taxon>Pichiomycetes</taxon>
        <taxon>Debaryomycetaceae</taxon>
        <taxon>Meyerozyma</taxon>
    </lineage>
</organism>
<dbReference type="GO" id="GO:0005829">
    <property type="term" value="C:cytosol"/>
    <property type="evidence" value="ECO:0007669"/>
    <property type="project" value="GOC"/>
</dbReference>
<keyword evidence="12" id="KW-1185">Reference proteome</keyword>
<evidence type="ECO:0000259" key="10">
    <source>
        <dbReference type="Pfam" id="PF21902"/>
    </source>
</evidence>
<evidence type="ECO:0000256" key="5">
    <source>
        <dbReference type="ARBA" id="ARBA00022989"/>
    </source>
</evidence>
<feature type="compositionally biased region" description="Basic and acidic residues" evidence="7">
    <location>
        <begin position="599"/>
        <end position="614"/>
    </location>
</feature>
<evidence type="ECO:0008006" key="13">
    <source>
        <dbReference type="Google" id="ProtNLM"/>
    </source>
</evidence>
<dbReference type="InterPro" id="IPR053938">
    <property type="entry name" value="PTM1-like_N"/>
</dbReference>
<dbReference type="HOGENOM" id="CLU_024065_1_0_1"/>
<keyword evidence="5 8" id="KW-1133">Transmembrane helix</keyword>
<feature type="domain" description="PTM1-like N-terminal" evidence="10">
    <location>
        <begin position="91"/>
        <end position="236"/>
    </location>
</feature>
<dbReference type="RefSeq" id="XP_001483004.2">
    <property type="nucleotide sequence ID" value="XM_001482954.1"/>
</dbReference>
<evidence type="ECO:0000256" key="8">
    <source>
        <dbReference type="SAM" id="Phobius"/>
    </source>
</evidence>
<dbReference type="FunCoup" id="A5DNV8">
    <property type="interactions" value="745"/>
</dbReference>
<feature type="transmembrane region" description="Helical" evidence="8">
    <location>
        <begin position="62"/>
        <end position="81"/>
    </location>
</feature>
<dbReference type="GO" id="GO:0005794">
    <property type="term" value="C:Golgi apparatus"/>
    <property type="evidence" value="ECO:0007669"/>
    <property type="project" value="TreeGrafter"/>
</dbReference>
<dbReference type="Pfam" id="PF21902">
    <property type="entry name" value="PTM1-like_N"/>
    <property type="match status" value="1"/>
</dbReference>
<feature type="transmembrane region" description="Helical" evidence="8">
    <location>
        <begin position="364"/>
        <end position="382"/>
    </location>
</feature>
<dbReference type="OMA" id="TWGFYDF"/>
<sequence>MTTIYIHYSKFNSFANSFVFTVYCLYSFQMPRPRLACRTPCLHPCTHTYHQSRLPLLDSGITMLRSFYIVALFSLFSAVWANKAMFDNGYNSQVCSGMYSKHDWGGSIRPHIDIKLNYFRKNMKMGHDKVDENDIHISYVIFEYKDIGNLGYHLDDGRVKYICDDYAIGRLKACNESQKGKFIINNKVTNSTIMTNVLTHKGQAHINYTIERTGYYCVSTIAAEKFEYSGVVNFQNAFGQLSASEIPKLPAYGILTVCYMIAVALYAFQFFKKRKDNQILPLQKYLLAMLGLLTFDTLVVWSYYDLVNRSKNPSSGFVTFYMIFLSLLNSAKITFSFFLLLCIGLGYGVVVLKLDKKIMFRCKLLAGAHFVATLVYLIPTYYSGSYDTVNTSGAGEDTDIGGILGLLPMIPVTITLTTYYFAILVSIRTTTANLHQQRQIIKLKLYEHLFRIIFFSVVLTFGGLILSTMVYLSMSSTEMIEQHWKSAFFLFEFWPSVVFFAVFMGISWLWRPTETSYMLAISQQISSYETENDDGQPGYHHHEFELDDMSLMSHSDEEGVRNEDFDTNQRKNSEELPTEVERRTSNTLFELGSDEEHEDDRLDNSKNRDKDAEE</sequence>
<dbReference type="Proteomes" id="UP000001997">
    <property type="component" value="Unassembled WGS sequence"/>
</dbReference>
<evidence type="ECO:0000256" key="7">
    <source>
        <dbReference type="SAM" id="MobiDB-lite"/>
    </source>
</evidence>